<evidence type="ECO:0000256" key="5">
    <source>
        <dbReference type="ARBA" id="ARBA00022448"/>
    </source>
</evidence>
<dbReference type="SUPFAM" id="SSF52922">
    <property type="entry name" value="TK C-terminal domain-like"/>
    <property type="match status" value="1"/>
</dbReference>
<evidence type="ECO:0000256" key="6">
    <source>
        <dbReference type="ARBA" id="ARBA00022485"/>
    </source>
</evidence>
<evidence type="ECO:0000256" key="14">
    <source>
        <dbReference type="PIRNR" id="PIRNR006439"/>
    </source>
</evidence>
<dbReference type="InterPro" id="IPR017896">
    <property type="entry name" value="4Fe4S_Fe-S-bd"/>
</dbReference>
<dbReference type="EC" id="1.2.7.8" evidence="3 14"/>
<keyword evidence="11 14" id="KW-0411">Iron-sulfur</keyword>
<dbReference type="InterPro" id="IPR045025">
    <property type="entry name" value="HACL1-like"/>
</dbReference>
<evidence type="ECO:0000256" key="9">
    <source>
        <dbReference type="ARBA" id="ARBA00023002"/>
    </source>
</evidence>
<comment type="catalytic activity">
    <reaction evidence="13 14">
        <text>indole-3-pyruvate + 2 oxidized [2Fe-2S]-[ferredoxin] + CoA = (indol-3-yl)acetyl-CoA + 2 reduced [2Fe-2S]-[ferredoxin] + CO2 + H(+)</text>
        <dbReference type="Rhea" id="RHEA:12645"/>
        <dbReference type="Rhea" id="RHEA-COMP:10000"/>
        <dbReference type="Rhea" id="RHEA-COMP:10001"/>
        <dbReference type="ChEBI" id="CHEBI:15378"/>
        <dbReference type="ChEBI" id="CHEBI:16526"/>
        <dbReference type="ChEBI" id="CHEBI:17640"/>
        <dbReference type="ChEBI" id="CHEBI:33737"/>
        <dbReference type="ChEBI" id="CHEBI:33738"/>
        <dbReference type="ChEBI" id="CHEBI:57271"/>
        <dbReference type="ChEBI" id="CHEBI:57287"/>
        <dbReference type="EC" id="1.2.7.8"/>
    </reaction>
</comment>
<keyword evidence="10 14" id="KW-0408">Iron</keyword>
<protein>
    <recommendedName>
        <fullName evidence="4 14">Indolepyruvate oxidoreductase subunit IorA</fullName>
        <shortName evidence="14">IOR</shortName>
        <ecNumber evidence="3 14">1.2.7.8</ecNumber>
    </recommendedName>
    <alternativeName>
        <fullName evidence="12 14">Indolepyruvate ferredoxin oxidoreductase subunit alpha</fullName>
    </alternativeName>
</protein>
<evidence type="ECO:0000256" key="8">
    <source>
        <dbReference type="ARBA" id="ARBA00022982"/>
    </source>
</evidence>
<proteinExistence type="predicted"/>
<feature type="domain" description="4Fe-4S ferredoxin-type" evidence="15">
    <location>
        <begin position="593"/>
        <end position="622"/>
    </location>
</feature>
<keyword evidence="6 14" id="KW-0004">4Fe-4S</keyword>
<evidence type="ECO:0000256" key="7">
    <source>
        <dbReference type="ARBA" id="ARBA00022723"/>
    </source>
</evidence>
<keyword evidence="7 14" id="KW-0479">Metal-binding</keyword>
<evidence type="ECO:0000256" key="10">
    <source>
        <dbReference type="ARBA" id="ARBA00023004"/>
    </source>
</evidence>
<accession>A0ABY8PR94</accession>
<keyword evidence="5 14" id="KW-0813">Transport</keyword>
<dbReference type="Gene3D" id="3.30.70.20">
    <property type="match status" value="1"/>
</dbReference>
<dbReference type="RefSeq" id="WP_280999360.1">
    <property type="nucleotide sequence ID" value="NZ_CP069362.1"/>
</dbReference>
<dbReference type="InterPro" id="IPR002880">
    <property type="entry name" value="Pyrv_Fd/Flavodoxin_OxRdtase_N"/>
</dbReference>
<dbReference type="PROSITE" id="PS51379">
    <property type="entry name" value="4FE4S_FER_2"/>
    <property type="match status" value="1"/>
</dbReference>
<evidence type="ECO:0000256" key="3">
    <source>
        <dbReference type="ARBA" id="ARBA00012812"/>
    </source>
</evidence>
<dbReference type="SUPFAM" id="SSF52518">
    <property type="entry name" value="Thiamin diphosphate-binding fold (THDP-binding)"/>
    <property type="match status" value="2"/>
</dbReference>
<organism evidence="16 17">
    <name type="scientific">Marinitoga aeolica</name>
    <dbReference type="NCBI Taxonomy" id="2809031"/>
    <lineage>
        <taxon>Bacteria</taxon>
        <taxon>Thermotogati</taxon>
        <taxon>Thermotogota</taxon>
        <taxon>Thermotogae</taxon>
        <taxon>Petrotogales</taxon>
        <taxon>Petrotogaceae</taxon>
        <taxon>Marinitoga</taxon>
    </lineage>
</organism>
<evidence type="ECO:0000256" key="1">
    <source>
        <dbReference type="ARBA" id="ARBA00002995"/>
    </source>
</evidence>
<dbReference type="PIRSF" id="PIRSF006439">
    <property type="entry name" value="Indolepyruvate_ferr_oxidored"/>
    <property type="match status" value="1"/>
</dbReference>
<dbReference type="InterPro" id="IPR017721">
    <property type="entry name" value="IorA"/>
</dbReference>
<comment type="subunit">
    <text evidence="2">Heterodimer of the IorA and IorB subunits.</text>
</comment>
<evidence type="ECO:0000256" key="2">
    <source>
        <dbReference type="ARBA" id="ARBA00011238"/>
    </source>
</evidence>
<name>A0ABY8PR94_9BACT</name>
<sequence>MKTLGEILISKEPITEILMGNHALVRAMLESGVKVVTSYPGSPTPEIAEGIRSIPKDKNPMYFEFSVNEKVATEVAFGAAMNGHLSTVFFKSVGLNVAADSFVQLGLFDLQGGMVIVLGDDPGANSSQNEQDNRHFSKLSYIPMYEPNSPKEVYEMFKEAAKIAKEKHMPVILRLTTHVCHAKEKITFDKLEIEEYDYTPKFDHINAPHIPIAARALDMKRMALKRLEEFKEISNNSKFNEIIDNGNKKRGIIVSGLPYLSLLDVLEYANEKVDILKIGIVNPLPEKKIIGFLKNHEEIKIIEELDDIMEKDIKTLAYENKIYTNIIGKVDIEDWIGEYKPDKVYDILKKTWPDLLPDIKMEIPQVKLNPRPPQLCPGCGHRSAFHAIKYALKDTDITVADIGCHTLGYLEPYNMGQVLLSMGHSTSTGAGLSLFNKTRNVVAFLGDSTLFHAGIPGIINAIFNKHNLTLIIMENGTTAMTGHQDLPSIGKNINGPTEAIPIKKMLEGLGIKYIKEVDTYQQTKLREYVLEAQKEEGLKVIIAKHPCMLKLTREQRRKGTFRNNKVEVTDKCDHQYVCISDFGCPAYQITPEGDVWVQEDLCIGDGSCIQTCPTNALSFKIVSKEGDK</sequence>
<dbReference type="EMBL" id="CP069362">
    <property type="protein sequence ID" value="WGS65148.1"/>
    <property type="molecule type" value="Genomic_DNA"/>
</dbReference>
<comment type="cofactor">
    <cofactor evidence="14">
        <name>[4Fe-4S] cluster</name>
        <dbReference type="ChEBI" id="CHEBI:49883"/>
    </cofactor>
    <text evidence="14">Binds 2 [4Fe-4S] clusters. In this family the first cluster has a non-standard and varying [4Fe-4S] binding motif CX(2)CX(2)CX(4-5)CP.</text>
</comment>
<evidence type="ECO:0000259" key="15">
    <source>
        <dbReference type="PROSITE" id="PS51379"/>
    </source>
</evidence>
<keyword evidence="8 14" id="KW-0249">Electron transport</keyword>
<keyword evidence="17" id="KW-1185">Reference proteome</keyword>
<dbReference type="InterPro" id="IPR009014">
    <property type="entry name" value="Transketo_C/PFOR_II"/>
</dbReference>
<evidence type="ECO:0000256" key="11">
    <source>
        <dbReference type="ARBA" id="ARBA00023014"/>
    </source>
</evidence>
<comment type="function">
    <text evidence="1 14">Catalyzes the ferredoxin-dependent oxidative decarboxylation of arylpyruvates.</text>
</comment>
<evidence type="ECO:0000313" key="17">
    <source>
        <dbReference type="Proteomes" id="UP001232493"/>
    </source>
</evidence>
<evidence type="ECO:0000313" key="16">
    <source>
        <dbReference type="EMBL" id="WGS65148.1"/>
    </source>
</evidence>
<dbReference type="CDD" id="cd07034">
    <property type="entry name" value="TPP_PYR_PFOR_IOR-alpha_like"/>
    <property type="match status" value="1"/>
</dbReference>
<dbReference type="InterPro" id="IPR011766">
    <property type="entry name" value="TPP_enzyme_TPP-bd"/>
</dbReference>
<evidence type="ECO:0000256" key="12">
    <source>
        <dbReference type="ARBA" id="ARBA00030514"/>
    </source>
</evidence>
<dbReference type="CDD" id="cd02008">
    <property type="entry name" value="TPP_IOR_alpha"/>
    <property type="match status" value="1"/>
</dbReference>
<dbReference type="InterPro" id="IPR029061">
    <property type="entry name" value="THDP-binding"/>
</dbReference>
<evidence type="ECO:0000256" key="4">
    <source>
        <dbReference type="ARBA" id="ARBA00017710"/>
    </source>
</evidence>
<dbReference type="PANTHER" id="PTHR43710">
    <property type="entry name" value="2-HYDROXYACYL-COA LYASE"/>
    <property type="match status" value="1"/>
</dbReference>
<evidence type="ECO:0000256" key="13">
    <source>
        <dbReference type="ARBA" id="ARBA00048332"/>
    </source>
</evidence>
<dbReference type="Pfam" id="PF01855">
    <property type="entry name" value="POR_N"/>
    <property type="match status" value="1"/>
</dbReference>
<dbReference type="PANTHER" id="PTHR43710:SF7">
    <property type="entry name" value="INDOLEPYRUVATE OXIDOREDUCTASE SUBUNIT IORA"/>
    <property type="match status" value="1"/>
</dbReference>
<dbReference type="Pfam" id="PF02775">
    <property type="entry name" value="TPP_enzyme_C"/>
    <property type="match status" value="1"/>
</dbReference>
<dbReference type="Pfam" id="PF00037">
    <property type="entry name" value="Fer4"/>
    <property type="match status" value="1"/>
</dbReference>
<keyword evidence="9 14" id="KW-0560">Oxidoreductase</keyword>
<gene>
    <name evidence="16" type="ORF">JRV97_00920</name>
</gene>
<reference evidence="16 17" key="1">
    <citation type="submission" date="2021-02" db="EMBL/GenBank/DDBJ databases">
        <title>Characterization of Marinitoga sp. nov. str. BP5-C20A.</title>
        <authorList>
            <person name="Erauso G."/>
            <person name="Postec A."/>
        </authorList>
    </citation>
    <scope>NUCLEOTIDE SEQUENCE [LARGE SCALE GENOMIC DNA]</scope>
    <source>
        <strain evidence="16 17">BP5-C20A</strain>
    </source>
</reference>
<dbReference type="SUPFAM" id="SSF54862">
    <property type="entry name" value="4Fe-4S ferredoxins"/>
    <property type="match status" value="1"/>
</dbReference>
<dbReference type="Gene3D" id="3.40.50.970">
    <property type="match status" value="2"/>
</dbReference>
<dbReference type="Proteomes" id="UP001232493">
    <property type="component" value="Chromosome"/>
</dbReference>